<dbReference type="SUPFAM" id="SSF47240">
    <property type="entry name" value="Ferritin-like"/>
    <property type="match status" value="1"/>
</dbReference>
<reference evidence="6" key="1">
    <citation type="submission" date="2016-06" db="EMBL/GenBank/DDBJ databases">
        <authorList>
            <person name="Varghese N."/>
        </authorList>
    </citation>
    <scope>NUCLEOTIDE SEQUENCE [LARGE SCALE GENOMIC DNA]</scope>
    <source>
        <strain evidence="6">DSM 45344</strain>
    </source>
</reference>
<dbReference type="Gene3D" id="1.20.1260.10">
    <property type="match status" value="1"/>
</dbReference>
<keyword evidence="6" id="KW-1185">Reference proteome</keyword>
<feature type="binding site" evidence="2">
    <location>
        <position position="182"/>
    </location>
    <ligand>
        <name>Mn(2+)</name>
        <dbReference type="ChEBI" id="CHEBI:29035"/>
        <label>1</label>
    </ligand>
</feature>
<dbReference type="CDD" id="cd01051">
    <property type="entry name" value="Mn_catalase"/>
    <property type="match status" value="1"/>
</dbReference>
<dbReference type="GO" id="GO:0046872">
    <property type="term" value="F:metal ion binding"/>
    <property type="evidence" value="ECO:0007669"/>
    <property type="project" value="UniProtKB-KW"/>
</dbReference>
<gene>
    <name evidence="5" type="ORF">GA0070620_1770</name>
</gene>
<evidence type="ECO:0000256" key="3">
    <source>
        <dbReference type="PIRSR" id="PIRSR607760-2"/>
    </source>
</evidence>
<evidence type="ECO:0000313" key="5">
    <source>
        <dbReference type="EMBL" id="SBV26283.1"/>
    </source>
</evidence>
<dbReference type="EMBL" id="LT598496">
    <property type="protein sequence ID" value="SBV26283.1"/>
    <property type="molecule type" value="Genomic_DNA"/>
</dbReference>
<keyword evidence="2" id="KW-0464">Manganese</keyword>
<dbReference type="Pfam" id="PF05067">
    <property type="entry name" value="Mn_catalase"/>
    <property type="match status" value="1"/>
</dbReference>
<feature type="binding site" evidence="2">
    <location>
        <position position="149"/>
    </location>
    <ligand>
        <name>Mn(2+)</name>
        <dbReference type="ChEBI" id="CHEBI:29035"/>
        <label>1</label>
    </ligand>
</feature>
<organism evidence="5 6">
    <name type="scientific">Micromonospora krabiensis</name>
    <dbReference type="NCBI Taxonomy" id="307121"/>
    <lineage>
        <taxon>Bacteria</taxon>
        <taxon>Bacillati</taxon>
        <taxon>Actinomycetota</taxon>
        <taxon>Actinomycetes</taxon>
        <taxon>Micromonosporales</taxon>
        <taxon>Micromonosporaceae</taxon>
        <taxon>Micromonospora</taxon>
    </lineage>
</organism>
<name>A0A1C3N107_9ACTN</name>
<feature type="binding site" evidence="3">
    <location>
        <position position="227"/>
    </location>
    <ligand>
        <name>Ca(2+)</name>
        <dbReference type="ChEBI" id="CHEBI:29108"/>
    </ligand>
</feature>
<keyword evidence="3" id="KW-0106">Calcium</keyword>
<dbReference type="Proteomes" id="UP000199393">
    <property type="component" value="Chromosome I"/>
</dbReference>
<feature type="binding site" evidence="3">
    <location>
        <position position="225"/>
    </location>
    <ligand>
        <name>Ca(2+)</name>
        <dbReference type="ChEBI" id="CHEBI:29108"/>
    </ligand>
</feature>
<feature type="compositionally biased region" description="Basic and acidic residues" evidence="4">
    <location>
        <begin position="243"/>
        <end position="257"/>
    </location>
</feature>
<proteinExistence type="inferred from homology"/>
<feature type="binding site" evidence="3">
    <location>
        <position position="61"/>
    </location>
    <ligand>
        <name>Ca(2+)</name>
        <dbReference type="ChEBI" id="CHEBI:29108"/>
    </ligand>
</feature>
<feature type="binding site" evidence="2">
    <location>
        <position position="35"/>
    </location>
    <ligand>
        <name>Mn(2+)</name>
        <dbReference type="ChEBI" id="CHEBI:29035"/>
        <label>1</label>
    </ligand>
</feature>
<dbReference type="STRING" id="307121.GA0070620_1770"/>
<dbReference type="OrthoDB" id="8334870at2"/>
<feature type="binding site" evidence="2">
    <location>
        <position position="66"/>
    </location>
    <ligand>
        <name>Mn(2+)</name>
        <dbReference type="ChEBI" id="CHEBI:29035"/>
        <label>2</label>
    </ligand>
</feature>
<evidence type="ECO:0000256" key="1">
    <source>
        <dbReference type="ARBA" id="ARBA00007644"/>
    </source>
</evidence>
<evidence type="ECO:0000256" key="2">
    <source>
        <dbReference type="PIRSR" id="PIRSR607760-1"/>
    </source>
</evidence>
<dbReference type="InterPro" id="IPR039377">
    <property type="entry name" value="Mn_catalase_dom"/>
</dbReference>
<protein>
    <submittedName>
        <fullName evidence="5">Mn-containing catalase</fullName>
    </submittedName>
</protein>
<dbReference type="InterPro" id="IPR012347">
    <property type="entry name" value="Ferritin-like"/>
</dbReference>
<comment type="cofactor">
    <cofactor evidence="2">
        <name>Mn(2+)</name>
        <dbReference type="ChEBI" id="CHEBI:29035"/>
    </cofactor>
    <text evidence="2">Binds 2 manganese ions per subunit.</text>
</comment>
<keyword evidence="2" id="KW-0479">Metal-binding</keyword>
<dbReference type="RefSeq" id="WP_091589404.1">
    <property type="nucleotide sequence ID" value="NZ_JBHRWG010000003.1"/>
</dbReference>
<feature type="region of interest" description="Disordered" evidence="4">
    <location>
        <begin position="230"/>
        <end position="289"/>
    </location>
</feature>
<dbReference type="PATRIC" id="fig|307121.4.peg.1814"/>
<evidence type="ECO:0000313" key="6">
    <source>
        <dbReference type="Proteomes" id="UP000199393"/>
    </source>
</evidence>
<dbReference type="InterPro" id="IPR009078">
    <property type="entry name" value="Ferritin-like_SF"/>
</dbReference>
<feature type="binding site" evidence="2">
    <location>
        <position position="69"/>
    </location>
    <ligand>
        <name>Mn(2+)</name>
        <dbReference type="ChEBI" id="CHEBI:29035"/>
        <label>1</label>
    </ligand>
</feature>
<accession>A0A1C3N107</accession>
<sequence>MFSHVKDLQFEAKPDGPDAAFARRLQEILGGKWGEMTVANQYLFQGWNCRLPGKYKDLLLDVGTEEMGHVEMIATMITRLLDNAPLSLGEAAEENPMVGVIYGGSNPAHFIHGGGGALPVDSAGVPWNGAFLTASGNLMADFQLNATAEAQGRLQVARLFHMTDDPGVKQMLRFLLARDTMHQNMWLAAVEQLKEDGLEELPVPDAFPDSAELTEQFGYTYLDFSDGSDASEGRWATGSAPDGRGRFRYDGSPRAHAPEPVLPPGDPRLYSTNPAATRGPGNKTANKPS</sequence>
<feature type="binding site" evidence="3">
    <location>
        <position position="57"/>
    </location>
    <ligand>
        <name>Ca(2+)</name>
        <dbReference type="ChEBI" id="CHEBI:29108"/>
    </ligand>
</feature>
<evidence type="ECO:0000256" key="4">
    <source>
        <dbReference type="SAM" id="MobiDB-lite"/>
    </source>
</evidence>
<dbReference type="InterPro" id="IPR007760">
    <property type="entry name" value="Mn_catalase"/>
</dbReference>
<comment type="similarity">
    <text evidence="1">Belongs to the manganese catalase family.</text>
</comment>
<comment type="cofactor">
    <cofactor evidence="3">
        <name>Ca(2+)</name>
        <dbReference type="ChEBI" id="CHEBI:29108"/>
    </cofactor>
    <text evidence="3">Binds 1 Ca(2+) ion per subunit.</text>
</comment>
<dbReference type="AlphaFoldDB" id="A0A1C3N107"/>